<proteinExistence type="predicted"/>
<evidence type="ECO:0008006" key="3">
    <source>
        <dbReference type="Google" id="ProtNLM"/>
    </source>
</evidence>
<feature type="non-terminal residue" evidence="1">
    <location>
        <position position="247"/>
    </location>
</feature>
<gene>
    <name evidence="1" type="ORF">N321_07710</name>
</gene>
<reference evidence="1 2" key="1">
    <citation type="submission" date="2014-04" db="EMBL/GenBank/DDBJ databases">
        <title>Genome evolution of avian class.</title>
        <authorList>
            <person name="Zhang G."/>
            <person name="Li C."/>
        </authorList>
    </citation>
    <scope>NUCLEOTIDE SEQUENCE [LARGE SCALE GENOMIC DNA]</scope>
    <source>
        <strain evidence="1">BGI_N321</strain>
    </source>
</reference>
<name>A0A094KCR9_ANTCR</name>
<dbReference type="PRINTS" id="PR01345">
    <property type="entry name" value="CERVTRCPTASE"/>
</dbReference>
<feature type="non-terminal residue" evidence="1">
    <location>
        <position position="1"/>
    </location>
</feature>
<evidence type="ECO:0000313" key="2">
    <source>
        <dbReference type="Proteomes" id="UP000053620"/>
    </source>
</evidence>
<evidence type="ECO:0000313" key="1">
    <source>
        <dbReference type="EMBL" id="KFZ54324.1"/>
    </source>
</evidence>
<accession>A0A094KCR9</accession>
<dbReference type="PANTHER" id="PTHR33332">
    <property type="entry name" value="REVERSE TRANSCRIPTASE DOMAIN-CONTAINING PROTEIN"/>
    <property type="match status" value="1"/>
</dbReference>
<dbReference type="Proteomes" id="UP000053620">
    <property type="component" value="Unassembled WGS sequence"/>
</dbReference>
<dbReference type="AlphaFoldDB" id="A0A094KCR9"/>
<keyword evidence="2" id="KW-1185">Reference proteome</keyword>
<dbReference type="EMBL" id="KL343416">
    <property type="protein sequence ID" value="KFZ54324.1"/>
    <property type="molecule type" value="Genomic_DNA"/>
</dbReference>
<protein>
    <recommendedName>
        <fullName evidence="3">Reverse transcriptase domain-containing protein</fullName>
    </recommendedName>
</protein>
<sequence length="247" mass="28851">RDLDRLERWACANLMKFNKAKCKVLHLGRGNPKYKYRLGDEWLGTSSEEKDLGVVVDQKLNMSWQYALATQKANNRILGCTKRSVSSRSREVILPLYSSLIRSHLEYCVQFWSPQHKKDMDQLERAQKRATKMIQGLEHLSYEDRLKELGLFSLKKRRFRGDLLAAFQYLKGAYKKAGEGLFIRAVNDKTRGNGFKLKEGRFRLAIRKKFFTVRVERHRNRLPKEVVDAPSLKVFKARLDEALSNQV</sequence>
<organism evidence="1 2">
    <name type="scientific">Antrostomus carolinensis</name>
    <name type="common">Chuck-will's-widow</name>
    <name type="synonym">Caprimulgus carolinensis</name>
    <dbReference type="NCBI Taxonomy" id="279965"/>
    <lineage>
        <taxon>Eukaryota</taxon>
        <taxon>Metazoa</taxon>
        <taxon>Chordata</taxon>
        <taxon>Craniata</taxon>
        <taxon>Vertebrata</taxon>
        <taxon>Euteleostomi</taxon>
        <taxon>Archelosauria</taxon>
        <taxon>Archosauria</taxon>
        <taxon>Dinosauria</taxon>
        <taxon>Saurischia</taxon>
        <taxon>Theropoda</taxon>
        <taxon>Coelurosauria</taxon>
        <taxon>Aves</taxon>
        <taxon>Neognathae</taxon>
        <taxon>Neoaves</taxon>
        <taxon>Strisores</taxon>
        <taxon>Caprimulgiformes</taxon>
        <taxon>Caprimulgidae</taxon>
        <taxon>Antrostomus</taxon>
    </lineage>
</organism>